<dbReference type="AlphaFoldDB" id="A0A0N4Y2I1"/>
<dbReference type="Proteomes" id="UP000271162">
    <property type="component" value="Unassembled WGS sequence"/>
</dbReference>
<dbReference type="WBParaSite" id="NBR_0000992301-mRNA-1">
    <property type="protein sequence ID" value="NBR_0000992301-mRNA-1"/>
    <property type="gene ID" value="NBR_0000992301"/>
</dbReference>
<evidence type="ECO:0000313" key="2">
    <source>
        <dbReference type="Proteomes" id="UP000271162"/>
    </source>
</evidence>
<proteinExistence type="predicted"/>
<dbReference type="OMA" id="INSLWDE"/>
<accession>A0A0N4Y2I1</accession>
<evidence type="ECO:0000313" key="1">
    <source>
        <dbReference type="EMBL" id="VDL73513.1"/>
    </source>
</evidence>
<name>A0A0N4Y2I1_NIPBR</name>
<evidence type="ECO:0000313" key="3">
    <source>
        <dbReference type="WBParaSite" id="NBR_0000992301-mRNA-1"/>
    </source>
</evidence>
<reference evidence="3" key="1">
    <citation type="submission" date="2017-02" db="UniProtKB">
        <authorList>
            <consortium name="WormBaseParasite"/>
        </authorList>
    </citation>
    <scope>IDENTIFICATION</scope>
</reference>
<sequence length="226" mass="25779">MMLGEVRKLSSGTVILHCNIYGGALKKVVERAAGCYFNETIYGDDQLWIEPLVNEMRMRKNKMLRKVQSPSNATELTGRLMECFRPHYSYYESHVIGCAVGRRGVRFDDFIQLGGGEYAQCEQDDTGNVRLRRVQLQDLSCALNNRTFNHLSKWRDEEIGAEMVCSFGNIKKIGCVIGGRTFSIGQELRLSNGCVFVCHPFNNVYMCDQRLGNWTVEESLVRRTLL</sequence>
<dbReference type="EMBL" id="UYSL01020223">
    <property type="protein sequence ID" value="VDL73513.1"/>
    <property type="molecule type" value="Genomic_DNA"/>
</dbReference>
<gene>
    <name evidence="1" type="ORF">NBR_LOCUS9924</name>
</gene>
<reference evidence="1 2" key="2">
    <citation type="submission" date="2018-11" db="EMBL/GenBank/DDBJ databases">
        <authorList>
            <consortium name="Pathogen Informatics"/>
        </authorList>
    </citation>
    <scope>NUCLEOTIDE SEQUENCE [LARGE SCALE GENOMIC DNA]</scope>
</reference>
<protein>
    <submittedName>
        <fullName evidence="3">SET domain-containing protein</fullName>
    </submittedName>
</protein>
<organism evidence="3">
    <name type="scientific">Nippostrongylus brasiliensis</name>
    <name type="common">Rat hookworm</name>
    <dbReference type="NCBI Taxonomy" id="27835"/>
    <lineage>
        <taxon>Eukaryota</taxon>
        <taxon>Metazoa</taxon>
        <taxon>Ecdysozoa</taxon>
        <taxon>Nematoda</taxon>
        <taxon>Chromadorea</taxon>
        <taxon>Rhabditida</taxon>
        <taxon>Rhabditina</taxon>
        <taxon>Rhabditomorpha</taxon>
        <taxon>Strongyloidea</taxon>
        <taxon>Heligmosomidae</taxon>
        <taxon>Nippostrongylus</taxon>
    </lineage>
</organism>
<keyword evidence="2" id="KW-1185">Reference proteome</keyword>